<evidence type="ECO:0000313" key="4">
    <source>
        <dbReference type="Proteomes" id="UP001168528"/>
    </source>
</evidence>
<accession>A0ABT8R437</accession>
<reference evidence="3" key="1">
    <citation type="submission" date="2023-07" db="EMBL/GenBank/DDBJ databases">
        <title>The genome sequence of Rhodocytophaga aerolata KACC 12507.</title>
        <authorList>
            <person name="Zhang X."/>
        </authorList>
    </citation>
    <scope>NUCLEOTIDE SEQUENCE</scope>
    <source>
        <strain evidence="3">KACC 12507</strain>
    </source>
</reference>
<feature type="signal peptide" evidence="1">
    <location>
        <begin position="1"/>
        <end position="19"/>
    </location>
</feature>
<proteinExistence type="predicted"/>
<evidence type="ECO:0000313" key="3">
    <source>
        <dbReference type="EMBL" id="MDO1446704.1"/>
    </source>
</evidence>
<keyword evidence="4" id="KW-1185">Reference proteome</keyword>
<protein>
    <submittedName>
        <fullName evidence="3">Porin family protein</fullName>
    </submittedName>
</protein>
<sequence length="228" mass="25851">MRLLFLASLLLYPFFSSTAQTYIGVKAGPNFTQVAFTPSFQQQVMIFYNAGVVFQHFEEKHAGVQLELTFTQKGFKEVKDSVNSYNRTIQYIELPFMSHFYAGTEKSNIFLNLGPYLGYGISAKEVITVDSKVESKSYTFTNADNRFDLGFLAGIGIHRQFKFGILQLEGRISHGLSNILNSRNSIPYSASKNQVISASLLYLIDYKSLKRKRKLPKNTDVPLPLKQE</sequence>
<gene>
    <name evidence="3" type="ORF">Q0590_10605</name>
</gene>
<comment type="caution">
    <text evidence="3">The sequence shown here is derived from an EMBL/GenBank/DDBJ whole genome shotgun (WGS) entry which is preliminary data.</text>
</comment>
<dbReference type="InterPro" id="IPR025665">
    <property type="entry name" value="Beta-barrel_OMP_2"/>
</dbReference>
<feature type="domain" description="Outer membrane protein beta-barrel" evidence="2">
    <location>
        <begin position="22"/>
        <end position="180"/>
    </location>
</feature>
<dbReference type="Pfam" id="PF13568">
    <property type="entry name" value="OMP_b-brl_2"/>
    <property type="match status" value="1"/>
</dbReference>
<dbReference type="RefSeq" id="WP_302037509.1">
    <property type="nucleotide sequence ID" value="NZ_JAUKPO010000005.1"/>
</dbReference>
<dbReference type="Proteomes" id="UP001168528">
    <property type="component" value="Unassembled WGS sequence"/>
</dbReference>
<feature type="chain" id="PRO_5046942298" evidence="1">
    <location>
        <begin position="20"/>
        <end position="228"/>
    </location>
</feature>
<evidence type="ECO:0000259" key="2">
    <source>
        <dbReference type="Pfam" id="PF13568"/>
    </source>
</evidence>
<evidence type="ECO:0000256" key="1">
    <source>
        <dbReference type="SAM" id="SignalP"/>
    </source>
</evidence>
<dbReference type="EMBL" id="JAUKPO010000005">
    <property type="protein sequence ID" value="MDO1446704.1"/>
    <property type="molecule type" value="Genomic_DNA"/>
</dbReference>
<name>A0ABT8R437_9BACT</name>
<organism evidence="3 4">
    <name type="scientific">Rhodocytophaga aerolata</name>
    <dbReference type="NCBI Taxonomy" id="455078"/>
    <lineage>
        <taxon>Bacteria</taxon>
        <taxon>Pseudomonadati</taxon>
        <taxon>Bacteroidota</taxon>
        <taxon>Cytophagia</taxon>
        <taxon>Cytophagales</taxon>
        <taxon>Rhodocytophagaceae</taxon>
        <taxon>Rhodocytophaga</taxon>
    </lineage>
</organism>
<keyword evidence="1" id="KW-0732">Signal</keyword>